<reference evidence="2 3" key="1">
    <citation type="submission" date="2017-03" db="EMBL/GenBank/DDBJ databases">
        <title>Genome Survey of Euroglyphus maynei.</title>
        <authorList>
            <person name="Arlian L.G."/>
            <person name="Morgan M.S."/>
            <person name="Rider S.D."/>
        </authorList>
    </citation>
    <scope>NUCLEOTIDE SEQUENCE [LARGE SCALE GENOMIC DNA]</scope>
    <source>
        <strain evidence="2">Arlian Lab</strain>
        <tissue evidence="2">Whole body</tissue>
    </source>
</reference>
<proteinExistence type="predicted"/>
<evidence type="ECO:0000256" key="1">
    <source>
        <dbReference type="SAM" id="Phobius"/>
    </source>
</evidence>
<comment type="caution">
    <text evidence="2">The sequence shown here is derived from an EMBL/GenBank/DDBJ whole genome shotgun (WGS) entry which is preliminary data.</text>
</comment>
<dbReference type="OrthoDB" id="6537784at2759"/>
<dbReference type="AlphaFoldDB" id="A0A1Y3B6K6"/>
<feature type="transmembrane region" description="Helical" evidence="1">
    <location>
        <begin position="6"/>
        <end position="24"/>
    </location>
</feature>
<gene>
    <name evidence="2" type="ORF">BLA29_012516</name>
</gene>
<name>A0A1Y3B6K6_EURMA</name>
<evidence type="ECO:0000313" key="3">
    <source>
        <dbReference type="Proteomes" id="UP000194236"/>
    </source>
</evidence>
<keyword evidence="1" id="KW-0472">Membrane</keyword>
<keyword evidence="1" id="KW-0812">Transmembrane</keyword>
<dbReference type="EMBL" id="MUJZ01037222">
    <property type="protein sequence ID" value="OTF76490.1"/>
    <property type="molecule type" value="Genomic_DNA"/>
</dbReference>
<dbReference type="Proteomes" id="UP000194236">
    <property type="component" value="Unassembled WGS sequence"/>
</dbReference>
<feature type="non-terminal residue" evidence="2">
    <location>
        <position position="148"/>
    </location>
</feature>
<evidence type="ECO:0000313" key="2">
    <source>
        <dbReference type="EMBL" id="OTF76490.1"/>
    </source>
</evidence>
<keyword evidence="1" id="KW-1133">Transmembrane helix</keyword>
<protein>
    <submittedName>
        <fullName evidence="2">Uncharacterized protein</fullName>
    </submittedName>
</protein>
<organism evidence="2 3">
    <name type="scientific">Euroglyphus maynei</name>
    <name type="common">Mayne's house dust mite</name>
    <dbReference type="NCBI Taxonomy" id="6958"/>
    <lineage>
        <taxon>Eukaryota</taxon>
        <taxon>Metazoa</taxon>
        <taxon>Ecdysozoa</taxon>
        <taxon>Arthropoda</taxon>
        <taxon>Chelicerata</taxon>
        <taxon>Arachnida</taxon>
        <taxon>Acari</taxon>
        <taxon>Acariformes</taxon>
        <taxon>Sarcoptiformes</taxon>
        <taxon>Astigmata</taxon>
        <taxon>Psoroptidia</taxon>
        <taxon>Analgoidea</taxon>
        <taxon>Pyroglyphidae</taxon>
        <taxon>Pyroglyphinae</taxon>
        <taxon>Euroglyphus</taxon>
    </lineage>
</organism>
<sequence>MGVLIVKLIVIFFDIITFPIYYLIQRPWIAIKEQREVVAARENPNDPYSPYVRVKDTFRNHYVLKAQTIPESQQLVLKLNPKDMPILAQRKLLNVVNQTSRTGKQYTKYHLGEYKWMTLEEVDKQISNLAYGFVAEGVKYQQNVLIFS</sequence>
<keyword evidence="3" id="KW-1185">Reference proteome</keyword>
<accession>A0A1Y3B6K6</accession>